<gene>
    <name evidence="15" type="ORF">NTEN_LOCUS7794</name>
</gene>
<feature type="compositionally biased region" description="Low complexity" evidence="14">
    <location>
        <begin position="202"/>
        <end position="211"/>
    </location>
</feature>
<dbReference type="PANTHER" id="PTHR24292">
    <property type="entry name" value="CYTOCHROME P450"/>
    <property type="match status" value="1"/>
</dbReference>
<comment type="similarity">
    <text evidence="4 13">Belongs to the cytochrome P450 family.</text>
</comment>
<evidence type="ECO:0000256" key="3">
    <source>
        <dbReference type="ARBA" id="ARBA00004406"/>
    </source>
</evidence>
<evidence type="ECO:0000256" key="5">
    <source>
        <dbReference type="ARBA" id="ARBA00022617"/>
    </source>
</evidence>
<evidence type="ECO:0000256" key="1">
    <source>
        <dbReference type="ARBA" id="ARBA00001971"/>
    </source>
</evidence>
<evidence type="ECO:0000256" key="9">
    <source>
        <dbReference type="ARBA" id="ARBA00023002"/>
    </source>
</evidence>
<evidence type="ECO:0000256" key="7">
    <source>
        <dbReference type="ARBA" id="ARBA00022824"/>
    </source>
</evidence>
<keyword evidence="7" id="KW-0256">Endoplasmic reticulum</keyword>
<evidence type="ECO:0000256" key="10">
    <source>
        <dbReference type="ARBA" id="ARBA00023004"/>
    </source>
</evidence>
<dbReference type="GO" id="GO:0016705">
    <property type="term" value="F:oxidoreductase activity, acting on paired donors, with incorporation or reduction of molecular oxygen"/>
    <property type="evidence" value="ECO:0007669"/>
    <property type="project" value="InterPro"/>
</dbReference>
<dbReference type="SUPFAM" id="SSF48264">
    <property type="entry name" value="Cytochrome P450"/>
    <property type="match status" value="1"/>
</dbReference>
<dbReference type="Proteomes" id="UP000479000">
    <property type="component" value="Unassembled WGS sequence"/>
</dbReference>
<protein>
    <recommendedName>
        <fullName evidence="17">Cytochrome P450</fullName>
    </recommendedName>
</protein>
<dbReference type="SMART" id="SM00753">
    <property type="entry name" value="PAM"/>
    <property type="match status" value="1"/>
</dbReference>
<dbReference type="GO" id="GO:0005506">
    <property type="term" value="F:iron ion binding"/>
    <property type="evidence" value="ECO:0007669"/>
    <property type="project" value="InterPro"/>
</dbReference>
<keyword evidence="12" id="KW-0472">Membrane</keyword>
<dbReference type="PANTHER" id="PTHR24292:SF100">
    <property type="entry name" value="CYTOCHROME P450 6A16, ISOFORM B-RELATED"/>
    <property type="match status" value="1"/>
</dbReference>
<dbReference type="GO" id="GO:0020037">
    <property type="term" value="F:heme binding"/>
    <property type="evidence" value="ECO:0007669"/>
    <property type="project" value="InterPro"/>
</dbReference>
<dbReference type="GO" id="GO:0004497">
    <property type="term" value="F:monooxygenase activity"/>
    <property type="evidence" value="ECO:0007669"/>
    <property type="project" value="UniProtKB-KW"/>
</dbReference>
<keyword evidence="16" id="KW-1185">Reference proteome</keyword>
<name>A0A6H5GF52_9HEMI</name>
<evidence type="ECO:0000256" key="6">
    <source>
        <dbReference type="ARBA" id="ARBA00022723"/>
    </source>
</evidence>
<dbReference type="Pfam" id="PF00067">
    <property type="entry name" value="p450"/>
    <property type="match status" value="2"/>
</dbReference>
<organism evidence="15 16">
    <name type="scientific">Nesidiocoris tenuis</name>
    <dbReference type="NCBI Taxonomy" id="355587"/>
    <lineage>
        <taxon>Eukaryota</taxon>
        <taxon>Metazoa</taxon>
        <taxon>Ecdysozoa</taxon>
        <taxon>Arthropoda</taxon>
        <taxon>Hexapoda</taxon>
        <taxon>Insecta</taxon>
        <taxon>Pterygota</taxon>
        <taxon>Neoptera</taxon>
        <taxon>Paraneoptera</taxon>
        <taxon>Hemiptera</taxon>
        <taxon>Heteroptera</taxon>
        <taxon>Panheteroptera</taxon>
        <taxon>Cimicomorpha</taxon>
        <taxon>Miridae</taxon>
        <taxon>Dicyphina</taxon>
        <taxon>Nesidiocoris</taxon>
    </lineage>
</organism>
<evidence type="ECO:0008006" key="17">
    <source>
        <dbReference type="Google" id="ProtNLM"/>
    </source>
</evidence>
<dbReference type="InterPro" id="IPR001128">
    <property type="entry name" value="Cyt_P450"/>
</dbReference>
<keyword evidence="5 13" id="KW-0349">Heme</keyword>
<comment type="cofactor">
    <cofactor evidence="1">
        <name>heme</name>
        <dbReference type="ChEBI" id="CHEBI:30413"/>
    </cofactor>
</comment>
<feature type="region of interest" description="Disordered" evidence="14">
    <location>
        <begin position="202"/>
        <end position="239"/>
    </location>
</feature>
<feature type="compositionally biased region" description="Basic residues" evidence="14">
    <location>
        <begin position="230"/>
        <end position="239"/>
    </location>
</feature>
<reference evidence="15 16" key="1">
    <citation type="submission" date="2020-02" db="EMBL/GenBank/DDBJ databases">
        <authorList>
            <person name="Ferguson B K."/>
        </authorList>
    </citation>
    <scope>NUCLEOTIDE SEQUENCE [LARGE SCALE GENOMIC DNA]</scope>
</reference>
<sequence>MSEHNTVMQNFIKALQYYKEENWLLPVLNSLCIDLRILAGQVDAYSSPNDSSAHKTNSTIKPREALEKAADVMMTCFRICSSDNRSSEYETKRWGMLPIVNQLFKLYFRTNRLHLMKPLIRAIDSSPLKDKFDLSQQITYRYYVGRKAMFDSEYALANENLTFAFVRCHKACTRNKRMILIYLVPLRIFLLLAGKAAGRSSARFAGRSSPGRPRRHDFGRSQLHSGQSHSPRKDKRKHKDKKYFGVYEYHRPTLVLNDLDLVEHVLVKDFSSFANHPRWVIDESSYLNQMTLNLRGNLWRATRHVEYQFLEHFPKLAAWSGMSLFSKKIDKTMRETSRALLSGCGATSEFRSLIEGIKSDGVLRMKGKDFDINGNEEADHVFESMRIHSVKPFLFREATRDYTFPGTDLKIKTGEKVVIPAISFQMDPQHYPEPEKFKPERWSEDARPKSKFTWLPFGEGPRQCLGMRFSIMEMKLVLGKLLTEFEMTISPRTAMPAGHVTLGIVGRLDRPVYDQGVPKHNTKGLFQERECGLEVNKFFRRRSSHDTLGLFDESWAVLDE</sequence>
<evidence type="ECO:0000256" key="14">
    <source>
        <dbReference type="SAM" id="MobiDB-lite"/>
    </source>
</evidence>
<evidence type="ECO:0000256" key="13">
    <source>
        <dbReference type="RuleBase" id="RU000461"/>
    </source>
</evidence>
<evidence type="ECO:0000256" key="4">
    <source>
        <dbReference type="ARBA" id="ARBA00010617"/>
    </source>
</evidence>
<keyword evidence="10 13" id="KW-0408">Iron</keyword>
<evidence type="ECO:0000256" key="11">
    <source>
        <dbReference type="ARBA" id="ARBA00023033"/>
    </source>
</evidence>
<dbReference type="Gene3D" id="1.10.630.10">
    <property type="entry name" value="Cytochrome P450"/>
    <property type="match status" value="2"/>
</dbReference>
<dbReference type="AlphaFoldDB" id="A0A6H5GF52"/>
<dbReference type="OrthoDB" id="10252687at2759"/>
<keyword evidence="9 13" id="KW-0560">Oxidoreductase</keyword>
<dbReference type="InterPro" id="IPR050476">
    <property type="entry name" value="Insect_CytP450_Detox"/>
</dbReference>
<evidence type="ECO:0000256" key="2">
    <source>
        <dbReference type="ARBA" id="ARBA00004174"/>
    </source>
</evidence>
<comment type="subcellular location">
    <subcellularLocation>
        <location evidence="3">Endoplasmic reticulum membrane</location>
        <topology evidence="3">Peripheral membrane protein</topology>
    </subcellularLocation>
    <subcellularLocation>
        <location evidence="2">Microsome membrane</location>
        <topology evidence="2">Peripheral membrane protein</topology>
    </subcellularLocation>
</comment>
<keyword evidence="8" id="KW-0492">Microsome</keyword>
<dbReference type="EMBL" id="CADCXU010011873">
    <property type="protein sequence ID" value="CAB0002007.1"/>
    <property type="molecule type" value="Genomic_DNA"/>
</dbReference>
<evidence type="ECO:0000256" key="12">
    <source>
        <dbReference type="ARBA" id="ARBA00023136"/>
    </source>
</evidence>
<evidence type="ECO:0000313" key="16">
    <source>
        <dbReference type="Proteomes" id="UP000479000"/>
    </source>
</evidence>
<dbReference type="GO" id="GO:0005789">
    <property type="term" value="C:endoplasmic reticulum membrane"/>
    <property type="evidence" value="ECO:0007669"/>
    <property type="project" value="UniProtKB-SubCell"/>
</dbReference>
<dbReference type="InterPro" id="IPR036396">
    <property type="entry name" value="Cyt_P450_sf"/>
</dbReference>
<accession>A0A6H5GF52</accession>
<evidence type="ECO:0000256" key="8">
    <source>
        <dbReference type="ARBA" id="ARBA00022848"/>
    </source>
</evidence>
<proteinExistence type="inferred from homology"/>
<evidence type="ECO:0000313" key="15">
    <source>
        <dbReference type="EMBL" id="CAB0002007.1"/>
    </source>
</evidence>
<dbReference type="PROSITE" id="PS00086">
    <property type="entry name" value="CYTOCHROME_P450"/>
    <property type="match status" value="1"/>
</dbReference>
<keyword evidence="11 13" id="KW-0503">Monooxygenase</keyword>
<dbReference type="InterPro" id="IPR017972">
    <property type="entry name" value="Cyt_P450_CS"/>
</dbReference>
<keyword evidence="6 13" id="KW-0479">Metal-binding</keyword>